<evidence type="ECO:0000256" key="8">
    <source>
        <dbReference type="ARBA" id="ARBA00023065"/>
    </source>
</evidence>
<dbReference type="GO" id="GO:0005886">
    <property type="term" value="C:plasma membrane"/>
    <property type="evidence" value="ECO:0007669"/>
    <property type="project" value="UniProtKB-SubCell"/>
</dbReference>
<evidence type="ECO:0000313" key="15">
    <source>
        <dbReference type="Proteomes" id="UP001283361"/>
    </source>
</evidence>
<keyword evidence="10" id="KW-0739">Sodium transport</keyword>
<evidence type="ECO:0000256" key="11">
    <source>
        <dbReference type="RuleBase" id="RU362091"/>
    </source>
</evidence>
<evidence type="ECO:0000256" key="10">
    <source>
        <dbReference type="ARBA" id="ARBA00023201"/>
    </source>
</evidence>
<dbReference type="AlphaFoldDB" id="A0AAE1CS60"/>
<dbReference type="GO" id="GO:0015293">
    <property type="term" value="F:symporter activity"/>
    <property type="evidence" value="ECO:0007669"/>
    <property type="project" value="TreeGrafter"/>
</dbReference>
<dbReference type="GO" id="GO:0006814">
    <property type="term" value="P:sodium ion transport"/>
    <property type="evidence" value="ECO:0007669"/>
    <property type="project" value="UniProtKB-KW"/>
</dbReference>
<keyword evidence="3" id="KW-0813">Transport</keyword>
<evidence type="ECO:0000256" key="3">
    <source>
        <dbReference type="ARBA" id="ARBA00022448"/>
    </source>
</evidence>
<feature type="signal peptide" evidence="13">
    <location>
        <begin position="1"/>
        <end position="19"/>
    </location>
</feature>
<accession>A0AAE1CS60</accession>
<protein>
    <submittedName>
        <fullName evidence="14">Uncharacterized protein</fullName>
    </submittedName>
</protein>
<keyword evidence="5 12" id="KW-0812">Transmembrane</keyword>
<sequence>MLAIIWMLRSACCIQCVVFDPQHAIGLSPLFYFQLIPLFMQDILGDLPGFPGLYLAGIFSGSLSTMSSGLNAVSMVVLEDFIRVYLKSRIRKEKERLILQIISVIFGFVCLEMTFLVSRFGSVSQAAMAVFGIFSGRLLGIFSLGLFFPSVNEKKFKKQLSTISKSQEHAISTLSKVTVPAILKLYMETVPEFSTVANPHSISLETEL</sequence>
<feature type="transmembrane region" description="Helical" evidence="12">
    <location>
        <begin position="53"/>
        <end position="77"/>
    </location>
</feature>
<keyword evidence="4" id="KW-1003">Cell membrane</keyword>
<comment type="caution">
    <text evidence="14">The sequence shown here is derived from an EMBL/GenBank/DDBJ whole genome shotgun (WGS) entry which is preliminary data.</text>
</comment>
<proteinExistence type="inferred from homology"/>
<keyword evidence="9 12" id="KW-0472">Membrane</keyword>
<dbReference type="Gene3D" id="1.20.1730.10">
    <property type="entry name" value="Sodium/glucose cotransporter"/>
    <property type="match status" value="1"/>
</dbReference>
<dbReference type="PANTHER" id="PTHR42985">
    <property type="entry name" value="SODIUM-COUPLED MONOCARBOXYLATE TRANSPORTER"/>
    <property type="match status" value="1"/>
</dbReference>
<feature type="chain" id="PRO_5041997294" evidence="13">
    <location>
        <begin position="20"/>
        <end position="208"/>
    </location>
</feature>
<comment type="similarity">
    <text evidence="2 11">Belongs to the sodium:solute symporter (SSF) (TC 2.A.21) family.</text>
</comment>
<keyword evidence="15" id="KW-1185">Reference proteome</keyword>
<reference evidence="14" key="1">
    <citation type="journal article" date="2023" name="G3 (Bethesda)">
        <title>A reference genome for the long-term kleptoplast-retaining sea slug Elysia crispata morphotype clarki.</title>
        <authorList>
            <person name="Eastman K.E."/>
            <person name="Pendleton A.L."/>
            <person name="Shaikh M.A."/>
            <person name="Suttiyut T."/>
            <person name="Ogas R."/>
            <person name="Tomko P."/>
            <person name="Gavelis G."/>
            <person name="Widhalm J.R."/>
            <person name="Wisecaver J.H."/>
        </authorList>
    </citation>
    <scope>NUCLEOTIDE SEQUENCE</scope>
    <source>
        <strain evidence="14">ECLA1</strain>
    </source>
</reference>
<evidence type="ECO:0000256" key="9">
    <source>
        <dbReference type="ARBA" id="ARBA00023136"/>
    </source>
</evidence>
<dbReference type="Pfam" id="PF00474">
    <property type="entry name" value="SSF"/>
    <property type="match status" value="1"/>
</dbReference>
<feature type="transmembrane region" description="Helical" evidence="12">
    <location>
        <begin position="126"/>
        <end position="148"/>
    </location>
</feature>
<comment type="subcellular location">
    <subcellularLocation>
        <location evidence="1">Cell membrane</location>
        <topology evidence="1">Multi-pass membrane protein</topology>
    </subcellularLocation>
</comment>
<keyword evidence="8" id="KW-0406">Ion transport</keyword>
<dbReference type="PROSITE" id="PS50283">
    <property type="entry name" value="NA_SOLUT_SYMP_3"/>
    <property type="match status" value="1"/>
</dbReference>
<dbReference type="InterPro" id="IPR051163">
    <property type="entry name" value="Sodium:Solute_Symporter_SSF"/>
</dbReference>
<evidence type="ECO:0000256" key="2">
    <source>
        <dbReference type="ARBA" id="ARBA00006434"/>
    </source>
</evidence>
<dbReference type="EMBL" id="JAWDGP010006977">
    <property type="protein sequence ID" value="KAK3732259.1"/>
    <property type="molecule type" value="Genomic_DNA"/>
</dbReference>
<dbReference type="Proteomes" id="UP001283361">
    <property type="component" value="Unassembled WGS sequence"/>
</dbReference>
<dbReference type="PANTHER" id="PTHR42985:SF39">
    <property type="entry name" value="GH10366P"/>
    <property type="match status" value="1"/>
</dbReference>
<keyword evidence="7" id="KW-0915">Sodium</keyword>
<dbReference type="InterPro" id="IPR001734">
    <property type="entry name" value="Na/solute_symporter"/>
</dbReference>
<evidence type="ECO:0000256" key="1">
    <source>
        <dbReference type="ARBA" id="ARBA00004651"/>
    </source>
</evidence>
<gene>
    <name evidence="14" type="ORF">RRG08_030602</name>
</gene>
<keyword evidence="13" id="KW-0732">Signal</keyword>
<keyword evidence="6 12" id="KW-1133">Transmembrane helix</keyword>
<evidence type="ECO:0000256" key="7">
    <source>
        <dbReference type="ARBA" id="ARBA00023053"/>
    </source>
</evidence>
<evidence type="ECO:0000313" key="14">
    <source>
        <dbReference type="EMBL" id="KAK3732259.1"/>
    </source>
</evidence>
<feature type="transmembrane region" description="Helical" evidence="12">
    <location>
        <begin position="97"/>
        <end position="120"/>
    </location>
</feature>
<evidence type="ECO:0000256" key="12">
    <source>
        <dbReference type="SAM" id="Phobius"/>
    </source>
</evidence>
<evidence type="ECO:0000256" key="6">
    <source>
        <dbReference type="ARBA" id="ARBA00022989"/>
    </source>
</evidence>
<dbReference type="InterPro" id="IPR038377">
    <property type="entry name" value="Na/Glc_symporter_sf"/>
</dbReference>
<evidence type="ECO:0000256" key="13">
    <source>
        <dbReference type="SAM" id="SignalP"/>
    </source>
</evidence>
<name>A0AAE1CS60_9GAST</name>
<organism evidence="14 15">
    <name type="scientific">Elysia crispata</name>
    <name type="common">lettuce slug</name>
    <dbReference type="NCBI Taxonomy" id="231223"/>
    <lineage>
        <taxon>Eukaryota</taxon>
        <taxon>Metazoa</taxon>
        <taxon>Spiralia</taxon>
        <taxon>Lophotrochozoa</taxon>
        <taxon>Mollusca</taxon>
        <taxon>Gastropoda</taxon>
        <taxon>Heterobranchia</taxon>
        <taxon>Euthyneura</taxon>
        <taxon>Panpulmonata</taxon>
        <taxon>Sacoglossa</taxon>
        <taxon>Placobranchoidea</taxon>
        <taxon>Plakobranchidae</taxon>
        <taxon>Elysia</taxon>
    </lineage>
</organism>
<evidence type="ECO:0000256" key="4">
    <source>
        <dbReference type="ARBA" id="ARBA00022475"/>
    </source>
</evidence>
<evidence type="ECO:0000256" key="5">
    <source>
        <dbReference type="ARBA" id="ARBA00022692"/>
    </source>
</evidence>